<dbReference type="Gene3D" id="3.40.50.720">
    <property type="entry name" value="NAD(P)-binding Rossmann-like Domain"/>
    <property type="match status" value="1"/>
</dbReference>
<organism evidence="3 4">
    <name type="scientific">Piliocolobus tephrosceles</name>
    <name type="common">Ugandan red Colobus</name>
    <dbReference type="NCBI Taxonomy" id="591936"/>
    <lineage>
        <taxon>Eukaryota</taxon>
        <taxon>Metazoa</taxon>
        <taxon>Chordata</taxon>
        <taxon>Craniata</taxon>
        <taxon>Vertebrata</taxon>
        <taxon>Euteleostomi</taxon>
        <taxon>Mammalia</taxon>
        <taxon>Eutheria</taxon>
        <taxon>Euarchontoglires</taxon>
        <taxon>Primates</taxon>
        <taxon>Haplorrhini</taxon>
        <taxon>Catarrhini</taxon>
        <taxon>Cercopithecidae</taxon>
        <taxon>Colobinae</taxon>
        <taxon>Piliocolobus</taxon>
    </lineage>
</organism>
<dbReference type="InterPro" id="IPR002347">
    <property type="entry name" value="SDR_fam"/>
</dbReference>
<name>A0A8C9GL24_9PRIM</name>
<protein>
    <recommendedName>
        <fullName evidence="5">Oxidoreductase</fullName>
    </recommendedName>
</protein>
<accession>A0A8C9GL24</accession>
<evidence type="ECO:0000256" key="1">
    <source>
        <dbReference type="ARBA" id="ARBA00006484"/>
    </source>
</evidence>
<dbReference type="GO" id="GO:0016491">
    <property type="term" value="F:oxidoreductase activity"/>
    <property type="evidence" value="ECO:0007669"/>
    <property type="project" value="UniProtKB-KW"/>
</dbReference>
<keyword evidence="2" id="KW-0560">Oxidoreductase</keyword>
<dbReference type="Pfam" id="PF00106">
    <property type="entry name" value="adh_short"/>
    <property type="match status" value="1"/>
</dbReference>
<dbReference type="AlphaFoldDB" id="A0A8C9GL24"/>
<reference evidence="3" key="1">
    <citation type="submission" date="2025-08" db="UniProtKB">
        <authorList>
            <consortium name="Ensembl"/>
        </authorList>
    </citation>
    <scope>IDENTIFICATION</scope>
</reference>
<comment type="similarity">
    <text evidence="1">Belongs to the short-chain dehydrogenases/reductases (SDR) family.</text>
</comment>
<proteinExistence type="inferred from homology"/>
<evidence type="ECO:0000313" key="3">
    <source>
        <dbReference type="Ensembl" id="ENSPTEP00000006814.1"/>
    </source>
</evidence>
<reference evidence="3" key="2">
    <citation type="submission" date="2025-09" db="UniProtKB">
        <authorList>
            <consortium name="Ensembl"/>
        </authorList>
    </citation>
    <scope>IDENTIFICATION</scope>
</reference>
<dbReference type="PANTHER" id="PTHR43157:SF31">
    <property type="entry name" value="PHOSPHATIDYLINOSITOL-GLYCAN BIOSYNTHESIS CLASS F PROTEIN"/>
    <property type="match status" value="1"/>
</dbReference>
<dbReference type="InterPro" id="IPR036291">
    <property type="entry name" value="NAD(P)-bd_dom_sf"/>
</dbReference>
<sequence>MKEFLKYDCHIILACRSVELMHQVAISLCGNRITCVELDLSSYKSIEKCANTILGKVDKIDIIINNAGFMKKNHEYIDNIESHFFINYLGHFYLTHLLYNCILKSNTLVINLSSFAHCMLIKKDVDFKLIFKHNTKKSNSNLLYRREYYFSKLCMLYFSQQLQAKLEKENTTACSVSVNPGFVKTYLFKHEALWFRCFILNYCFPKTPLQGAQTIL</sequence>
<dbReference type="PANTHER" id="PTHR43157">
    <property type="entry name" value="PHOSPHATIDYLINOSITOL-GLYCAN BIOSYNTHESIS CLASS F PROTEIN-RELATED"/>
    <property type="match status" value="1"/>
</dbReference>
<dbReference type="Ensembl" id="ENSPTET00000010446.1">
    <property type="protein sequence ID" value="ENSPTEP00000006814.1"/>
    <property type="gene ID" value="ENSPTEG00000007797.1"/>
</dbReference>
<dbReference type="Proteomes" id="UP000694416">
    <property type="component" value="Unplaced"/>
</dbReference>
<evidence type="ECO:0000256" key="2">
    <source>
        <dbReference type="ARBA" id="ARBA00023002"/>
    </source>
</evidence>
<evidence type="ECO:0008006" key="5">
    <source>
        <dbReference type="Google" id="ProtNLM"/>
    </source>
</evidence>
<evidence type="ECO:0000313" key="4">
    <source>
        <dbReference type="Proteomes" id="UP000694416"/>
    </source>
</evidence>
<dbReference type="SUPFAM" id="SSF51735">
    <property type="entry name" value="NAD(P)-binding Rossmann-fold domains"/>
    <property type="match status" value="1"/>
</dbReference>
<keyword evidence="4" id="KW-1185">Reference proteome</keyword>